<protein>
    <submittedName>
        <fullName evidence="1">Uncharacterized protein</fullName>
    </submittedName>
</protein>
<accession>A1US80</accession>
<proteinExistence type="predicted"/>
<dbReference type="HOGENOM" id="CLU_3285496_0_0_5"/>
<evidence type="ECO:0000313" key="2">
    <source>
        <dbReference type="Proteomes" id="UP000000643"/>
    </source>
</evidence>
<gene>
    <name evidence="1" type="ordered locus">BARBAKC583_0518</name>
</gene>
<evidence type="ECO:0000313" key="1">
    <source>
        <dbReference type="EMBL" id="ABM44880.1"/>
    </source>
</evidence>
<dbReference type="KEGG" id="bbk:BARBAKC583_0518"/>
<dbReference type="AlphaFoldDB" id="A1US80"/>
<reference evidence="1 2" key="1">
    <citation type="submission" date="2006-12" db="EMBL/GenBank/DDBJ databases">
        <authorList>
            <person name="Hendrix L."/>
            <person name="Mohamoud Y."/>
            <person name="Radune D."/>
            <person name="Shvartsbeyn A."/>
            <person name="Daugherty S."/>
            <person name="Dodson R."/>
            <person name="Durkin A.S."/>
            <person name="Harkins D."/>
            <person name="Huot H."/>
            <person name="Kothari S.P."/>
            <person name="Madupu R."/>
            <person name="Li J."/>
            <person name="Nelson W.C."/>
            <person name="Shrivastava S."/>
            <person name="Giglio M.G."/>
            <person name="Haft D."/>
            <person name="Selengut J."/>
            <person name="Fraser-Ligget C."/>
            <person name="Seshadri R."/>
        </authorList>
    </citation>
    <scope>NUCLEOTIDE SEQUENCE [LARGE SCALE GENOMIC DNA]</scope>
    <source>
        <strain evidence="2">ATCC 35685 / NCTC 12138 / KC583</strain>
    </source>
</reference>
<dbReference type="Proteomes" id="UP000000643">
    <property type="component" value="Chromosome"/>
</dbReference>
<organism evidence="1 2">
    <name type="scientific">Bartonella bacilliformis (strain ATCC 35685 / KC583 / Herrer 020/F12,63)</name>
    <dbReference type="NCBI Taxonomy" id="360095"/>
    <lineage>
        <taxon>Bacteria</taxon>
        <taxon>Pseudomonadati</taxon>
        <taxon>Pseudomonadota</taxon>
        <taxon>Alphaproteobacteria</taxon>
        <taxon>Hyphomicrobiales</taxon>
        <taxon>Bartonellaceae</taxon>
        <taxon>Bartonella</taxon>
    </lineage>
</organism>
<sequence>MVLLSKIRTQPFESFVHENFIDVKNNTIISTDNLKKHSFL</sequence>
<name>A1US80_BARBK</name>
<dbReference type="EMBL" id="CP000524">
    <property type="protein sequence ID" value="ABM44880.1"/>
    <property type="molecule type" value="Genomic_DNA"/>
</dbReference>